<evidence type="ECO:0000256" key="1">
    <source>
        <dbReference type="ARBA" id="ARBA00022614"/>
    </source>
</evidence>
<reference evidence="5" key="1">
    <citation type="submission" date="2020-01" db="EMBL/GenBank/DDBJ databases">
        <title>Draft genome sequence of the Termite Coptotermes fromosanus.</title>
        <authorList>
            <person name="Itakura S."/>
            <person name="Yosikawa Y."/>
            <person name="Umezawa K."/>
        </authorList>
    </citation>
    <scope>NUCLEOTIDE SEQUENCE [LARGE SCALE GENOMIC DNA]</scope>
</reference>
<protein>
    <recommendedName>
        <fullName evidence="6">U2A'/phosphoprotein 32 family A C-terminal domain-containing protein</fullName>
    </recommendedName>
</protein>
<dbReference type="SUPFAM" id="SSF52058">
    <property type="entry name" value="L domain-like"/>
    <property type="match status" value="1"/>
</dbReference>
<dbReference type="Proteomes" id="UP000502823">
    <property type="component" value="Unassembled WGS sequence"/>
</dbReference>
<dbReference type="Pfam" id="PF12799">
    <property type="entry name" value="LRR_4"/>
    <property type="match status" value="1"/>
</dbReference>
<dbReference type="OrthoDB" id="433501at2759"/>
<accession>A0A6L2PQY1</accession>
<dbReference type="Gene3D" id="3.80.10.10">
    <property type="entry name" value="Ribonuclease Inhibitor"/>
    <property type="match status" value="1"/>
</dbReference>
<feature type="region of interest" description="Disordered" evidence="3">
    <location>
        <begin position="1"/>
        <end position="52"/>
    </location>
</feature>
<proteinExistence type="predicted"/>
<organism evidence="4 5">
    <name type="scientific">Coptotermes formosanus</name>
    <name type="common">Formosan subterranean termite</name>
    <dbReference type="NCBI Taxonomy" id="36987"/>
    <lineage>
        <taxon>Eukaryota</taxon>
        <taxon>Metazoa</taxon>
        <taxon>Ecdysozoa</taxon>
        <taxon>Arthropoda</taxon>
        <taxon>Hexapoda</taxon>
        <taxon>Insecta</taxon>
        <taxon>Pterygota</taxon>
        <taxon>Neoptera</taxon>
        <taxon>Polyneoptera</taxon>
        <taxon>Dictyoptera</taxon>
        <taxon>Blattodea</taxon>
        <taxon>Blattoidea</taxon>
        <taxon>Termitoidae</taxon>
        <taxon>Rhinotermitidae</taxon>
        <taxon>Coptotermes</taxon>
    </lineage>
</organism>
<dbReference type="InParanoid" id="A0A6L2PQY1"/>
<comment type="caution">
    <text evidence="4">The sequence shown here is derived from an EMBL/GenBank/DDBJ whole genome shotgun (WGS) entry which is preliminary data.</text>
</comment>
<keyword evidence="5" id="KW-1185">Reference proteome</keyword>
<sequence>MSPHCHEMGHPETSGSTDGAAGLETAAPDTGTPSPSPTPSVTPSPPPPPPQGVIEEAVRQGDNQNLIAVNPAPVLQNEAPDCLPVDHNLSHLLRQISGNADLVSVRDIKLRVISKEMSLQRLALFVPNLRELDLDGSYLGSLRDLGCGLTSLNILKVSRCGLQSLDGAFGLTSLRELHASNNMVDDTGPCSSLPHIRIIDLRRNAVEDVSFLEFLNICHHLEELTLAECPASFKAGYRATVRRLLPNLVTLDGVPVGQDVAEEGRYRIAEKGRYRKRSGETNEQISRDTKVHTGIGERKIQTCRGKGERGYRIAEKRRYIEKRRKEDTDM</sequence>
<evidence type="ECO:0000313" key="5">
    <source>
        <dbReference type="Proteomes" id="UP000502823"/>
    </source>
</evidence>
<dbReference type="AlphaFoldDB" id="A0A6L2PQY1"/>
<dbReference type="InterPro" id="IPR032675">
    <property type="entry name" value="LRR_dom_sf"/>
</dbReference>
<feature type="compositionally biased region" description="Pro residues" evidence="3">
    <location>
        <begin position="34"/>
        <end position="51"/>
    </location>
</feature>
<evidence type="ECO:0000313" key="4">
    <source>
        <dbReference type="EMBL" id="GFG32327.1"/>
    </source>
</evidence>
<keyword evidence="1" id="KW-0433">Leucine-rich repeat</keyword>
<evidence type="ECO:0000256" key="3">
    <source>
        <dbReference type="SAM" id="MobiDB-lite"/>
    </source>
</evidence>
<dbReference type="InterPro" id="IPR025875">
    <property type="entry name" value="Leu-rich_rpt_4"/>
</dbReference>
<dbReference type="InterPro" id="IPR040091">
    <property type="entry name" value="LRRC56"/>
</dbReference>
<keyword evidence="2" id="KW-0677">Repeat</keyword>
<gene>
    <name evidence="4" type="ORF">Cfor_02723</name>
</gene>
<dbReference type="EMBL" id="BLKM01000358">
    <property type="protein sequence ID" value="GFG32327.1"/>
    <property type="molecule type" value="Genomic_DNA"/>
</dbReference>
<dbReference type="PANTHER" id="PTHR22708:SF0">
    <property type="entry name" value="LEUCINE-RICH REPEAT-CONTAINING PROTEIN 56"/>
    <property type="match status" value="1"/>
</dbReference>
<evidence type="ECO:0008006" key="6">
    <source>
        <dbReference type="Google" id="ProtNLM"/>
    </source>
</evidence>
<evidence type="ECO:0000256" key="2">
    <source>
        <dbReference type="ARBA" id="ARBA00022737"/>
    </source>
</evidence>
<dbReference type="PANTHER" id="PTHR22708">
    <property type="entry name" value="LEUCINE-RICH REPEAT-CONTAINING PROTEIN 56"/>
    <property type="match status" value="1"/>
</dbReference>
<feature type="compositionally biased region" description="Basic and acidic residues" evidence="3">
    <location>
        <begin position="1"/>
        <end position="10"/>
    </location>
</feature>
<name>A0A6L2PQY1_COPFO</name>